<keyword evidence="1" id="KW-0337">GPI-anchor biosynthesis</keyword>
<dbReference type="Proteomes" id="UP000011115">
    <property type="component" value="Unassembled WGS sequence"/>
</dbReference>
<dbReference type="InParanoid" id="M1B623"/>
<dbReference type="STRING" id="4113.M1B623"/>
<dbReference type="PANTHER" id="PTHR13148">
    <property type="entry name" value="PER1-RELATED"/>
    <property type="match status" value="1"/>
</dbReference>
<feature type="transmembrane region" description="Helical" evidence="1">
    <location>
        <begin position="46"/>
        <end position="69"/>
    </location>
</feature>
<comment type="similarity">
    <text evidence="1">Belongs to the PGAP3 family.</text>
</comment>
<keyword evidence="1" id="KW-0812">Transmembrane</keyword>
<evidence type="ECO:0000313" key="2">
    <source>
        <dbReference type="EnsemblPlants" id="PGSC0003DMT400037881"/>
    </source>
</evidence>
<keyword evidence="1" id="KW-1133">Transmembrane helix</keyword>
<dbReference type="InterPro" id="IPR007217">
    <property type="entry name" value="Per1-like"/>
</dbReference>
<dbReference type="Gramene" id="PGSC0003DMT400037881">
    <property type="protein sequence ID" value="PGSC0003DMT400037881"/>
    <property type="gene ID" value="PGSC0003DMG400014613"/>
</dbReference>
<dbReference type="AlphaFoldDB" id="M1B623"/>
<name>M1B623_SOLTU</name>
<dbReference type="OMA" id="DANAFCH"/>
<dbReference type="eggNOG" id="KOG2970">
    <property type="taxonomic scope" value="Eukaryota"/>
</dbReference>
<dbReference type="GO" id="GO:0000139">
    <property type="term" value="C:Golgi membrane"/>
    <property type="evidence" value="ECO:0007669"/>
    <property type="project" value="UniProtKB-SubCell"/>
</dbReference>
<comment type="subcellular location">
    <subcellularLocation>
        <location evidence="1">Golgi apparatus membrane</location>
        <topology evidence="1">Multi-pass membrane protein</topology>
    </subcellularLocation>
</comment>
<dbReference type="GO" id="GO:0006506">
    <property type="term" value="P:GPI anchor biosynthetic process"/>
    <property type="evidence" value="ECO:0007669"/>
    <property type="project" value="UniProtKB-KW"/>
</dbReference>
<reference evidence="3" key="1">
    <citation type="journal article" date="2011" name="Nature">
        <title>Genome sequence and analysis of the tuber crop potato.</title>
        <authorList>
            <consortium name="The Potato Genome Sequencing Consortium"/>
        </authorList>
    </citation>
    <scope>NUCLEOTIDE SEQUENCE [LARGE SCALE GENOMIC DNA]</scope>
    <source>
        <strain evidence="3">cv. DM1-3 516 R44</strain>
    </source>
</reference>
<dbReference type="EnsemblPlants" id="PGSC0003DMT400037881">
    <property type="protein sequence ID" value="PGSC0003DMT400037881"/>
    <property type="gene ID" value="PGSC0003DMG400014613"/>
</dbReference>
<keyword evidence="1" id="KW-0472">Membrane</keyword>
<dbReference type="PANTHER" id="PTHR13148:SF7">
    <property type="entry name" value="POST-GPI ATTACHMENT TO PROTEINS FACTOR 3"/>
    <property type="match status" value="1"/>
</dbReference>
<sequence length="86" mass="9763">MGVAQLLIWAIWAGISQHPCKCKIWIVVFGSGVAMFLENSDFPPYAGLIDAHALLHAITIPLTCIWWNFIQDDAKYQTFDLNKKEK</sequence>
<dbReference type="PaxDb" id="4113-PGSC0003DMT400037881"/>
<protein>
    <recommendedName>
        <fullName evidence="1">Post-GPI attachment to proteins factor 3</fullName>
    </recommendedName>
</protein>
<keyword evidence="1" id="KW-0333">Golgi apparatus</keyword>
<comment type="caution">
    <text evidence="1">Lacks conserved residue(s) required for the propagation of feature annotation.</text>
</comment>
<dbReference type="HOGENOM" id="CLU_032917_3_2_1"/>
<comment type="function">
    <text evidence="1">Involved in the lipid remodeling steps of GPI-anchor maturation.</text>
</comment>
<evidence type="ECO:0000256" key="1">
    <source>
        <dbReference type="RuleBase" id="RU365066"/>
    </source>
</evidence>
<organism evidence="2 3">
    <name type="scientific">Solanum tuberosum</name>
    <name type="common">Potato</name>
    <dbReference type="NCBI Taxonomy" id="4113"/>
    <lineage>
        <taxon>Eukaryota</taxon>
        <taxon>Viridiplantae</taxon>
        <taxon>Streptophyta</taxon>
        <taxon>Embryophyta</taxon>
        <taxon>Tracheophyta</taxon>
        <taxon>Spermatophyta</taxon>
        <taxon>Magnoliopsida</taxon>
        <taxon>eudicotyledons</taxon>
        <taxon>Gunneridae</taxon>
        <taxon>Pentapetalae</taxon>
        <taxon>asterids</taxon>
        <taxon>lamiids</taxon>
        <taxon>Solanales</taxon>
        <taxon>Solanaceae</taxon>
        <taxon>Solanoideae</taxon>
        <taxon>Solaneae</taxon>
        <taxon>Solanum</taxon>
    </lineage>
</organism>
<proteinExistence type="inferred from homology"/>
<keyword evidence="3" id="KW-1185">Reference proteome</keyword>
<evidence type="ECO:0000313" key="3">
    <source>
        <dbReference type="Proteomes" id="UP000011115"/>
    </source>
</evidence>
<accession>M1B623</accession>
<dbReference type="Pfam" id="PF04080">
    <property type="entry name" value="Per1"/>
    <property type="match status" value="1"/>
</dbReference>
<reference evidence="2" key="2">
    <citation type="submission" date="2015-06" db="UniProtKB">
        <authorList>
            <consortium name="EnsemblPlants"/>
        </authorList>
    </citation>
    <scope>IDENTIFICATION</scope>
    <source>
        <strain evidence="2">DM1-3 516 R44</strain>
    </source>
</reference>